<proteinExistence type="predicted"/>
<reference evidence="2 3" key="1">
    <citation type="submission" date="2020-04" db="EMBL/GenBank/DDBJ databases">
        <title>MicrobeNet Type strains.</title>
        <authorList>
            <person name="Nicholson A.C."/>
        </authorList>
    </citation>
    <scope>NUCLEOTIDE SEQUENCE [LARGE SCALE GENOMIC DNA]</scope>
    <source>
        <strain evidence="2 3">DSM 44445</strain>
    </source>
</reference>
<evidence type="ECO:0000313" key="2">
    <source>
        <dbReference type="EMBL" id="NKY87998.1"/>
    </source>
</evidence>
<keyword evidence="1" id="KW-0472">Membrane</keyword>
<evidence type="ECO:0000256" key="1">
    <source>
        <dbReference type="SAM" id="Phobius"/>
    </source>
</evidence>
<organism evidence="2 3">
    <name type="scientific">Nocardia veterana</name>
    <dbReference type="NCBI Taxonomy" id="132249"/>
    <lineage>
        <taxon>Bacteria</taxon>
        <taxon>Bacillati</taxon>
        <taxon>Actinomycetota</taxon>
        <taxon>Actinomycetes</taxon>
        <taxon>Mycobacteriales</taxon>
        <taxon>Nocardiaceae</taxon>
        <taxon>Nocardia</taxon>
    </lineage>
</organism>
<keyword evidence="3" id="KW-1185">Reference proteome</keyword>
<keyword evidence="1" id="KW-1133">Transmembrane helix</keyword>
<name>A0A7X6RJS9_9NOCA</name>
<sequence>MAVVFPVRAAWQIGPAVGIGHSEGVSVPDPPASRRRRGFGRTLGYAVLSCVLAACGSTVSGHPLAMRQSTVTRHIGADLPSLLPGQDRFPSGYTVVVPAGDRAAAAATDLSAIPPGASIDPPVCAPEPVDPGRVAVAVGTDADTRSTITVVLTRTDQALSQLGEKLSRCATVRARHGAIDRTVTTQLLPPPPADADDTLAFGRSVAGSPPGSAADPTIRSLLAQIGDVRIETTAMTYGSARPDTTGLDQVFTAAVAAVRNH</sequence>
<evidence type="ECO:0000313" key="3">
    <source>
        <dbReference type="Proteomes" id="UP000523447"/>
    </source>
</evidence>
<protein>
    <submittedName>
        <fullName evidence="2">DUF5642 family protein</fullName>
    </submittedName>
</protein>
<gene>
    <name evidence="2" type="ORF">HGA07_20525</name>
</gene>
<accession>A0A7X6RJS9</accession>
<comment type="caution">
    <text evidence="2">The sequence shown here is derived from an EMBL/GenBank/DDBJ whole genome shotgun (WGS) entry which is preliminary data.</text>
</comment>
<dbReference type="AlphaFoldDB" id="A0A7X6RJS9"/>
<feature type="transmembrane region" description="Helical" evidence="1">
    <location>
        <begin position="43"/>
        <end position="65"/>
    </location>
</feature>
<dbReference type="Proteomes" id="UP000523447">
    <property type="component" value="Unassembled WGS sequence"/>
</dbReference>
<dbReference type="EMBL" id="JAAXPE010000024">
    <property type="protein sequence ID" value="NKY87998.1"/>
    <property type="molecule type" value="Genomic_DNA"/>
</dbReference>
<keyword evidence="1" id="KW-0812">Transmembrane</keyword>
<dbReference type="RefSeq" id="WP_157171462.1">
    <property type="nucleotide sequence ID" value="NZ_CAWPHS010000017.1"/>
</dbReference>